<dbReference type="Proteomes" id="UP000195305">
    <property type="component" value="Unassembled WGS sequence"/>
</dbReference>
<protein>
    <recommendedName>
        <fullName evidence="5">Signal peptidase I</fullName>
        <ecNumber evidence="5">3.4.21.89</ecNumber>
    </recommendedName>
</protein>
<evidence type="ECO:0000313" key="9">
    <source>
        <dbReference type="Proteomes" id="UP000195305"/>
    </source>
</evidence>
<dbReference type="InterPro" id="IPR036286">
    <property type="entry name" value="LexA/Signal_pep-like_sf"/>
</dbReference>
<evidence type="ECO:0000256" key="3">
    <source>
        <dbReference type="ARBA" id="ARBA00022989"/>
    </source>
</evidence>
<dbReference type="InterPro" id="IPR001733">
    <property type="entry name" value="Peptidase_S26B"/>
</dbReference>
<gene>
    <name evidence="8" type="ORF">B5E75_08215</name>
</gene>
<keyword evidence="9" id="KW-1185">Reference proteome</keyword>
<evidence type="ECO:0000256" key="6">
    <source>
        <dbReference type="SAM" id="Phobius"/>
    </source>
</evidence>
<feature type="transmembrane region" description="Helical" evidence="6">
    <location>
        <begin position="109"/>
        <end position="127"/>
    </location>
</feature>
<dbReference type="GO" id="GO:0009003">
    <property type="term" value="F:signal peptidase activity"/>
    <property type="evidence" value="ECO:0007669"/>
    <property type="project" value="UniProtKB-EC"/>
</dbReference>
<dbReference type="GO" id="GO:0006465">
    <property type="term" value="P:signal peptide processing"/>
    <property type="evidence" value="ECO:0007669"/>
    <property type="project" value="UniProtKB-UniRule"/>
</dbReference>
<dbReference type="Pfam" id="PF10502">
    <property type="entry name" value="Peptidase_S26"/>
    <property type="match status" value="1"/>
</dbReference>
<evidence type="ECO:0000259" key="7">
    <source>
        <dbReference type="Pfam" id="PF10502"/>
    </source>
</evidence>
<dbReference type="EMBL" id="NFLJ01000021">
    <property type="protein sequence ID" value="OUQ34031.1"/>
    <property type="molecule type" value="Genomic_DNA"/>
</dbReference>
<dbReference type="OrthoDB" id="1766940at2"/>
<comment type="caution">
    <text evidence="8">The sequence shown here is derived from an EMBL/GenBank/DDBJ whole genome shotgun (WGS) entry which is preliminary data.</text>
</comment>
<dbReference type="GO" id="GO:0016020">
    <property type="term" value="C:membrane"/>
    <property type="evidence" value="ECO:0007669"/>
    <property type="project" value="UniProtKB-SubCell"/>
</dbReference>
<feature type="transmembrane region" description="Helical" evidence="6">
    <location>
        <begin position="12"/>
        <end position="30"/>
    </location>
</feature>
<dbReference type="AlphaFoldDB" id="A0A1Y4SYJ4"/>
<organism evidence="8 9">
    <name type="scientific">Massilimicrobiota timonensis</name>
    <dbReference type="NCBI Taxonomy" id="1776392"/>
    <lineage>
        <taxon>Bacteria</taxon>
        <taxon>Bacillati</taxon>
        <taxon>Bacillota</taxon>
        <taxon>Erysipelotrichia</taxon>
        <taxon>Erysipelotrichales</taxon>
        <taxon>Erysipelotrichaceae</taxon>
        <taxon>Massilimicrobiota</taxon>
    </lineage>
</organism>
<keyword evidence="3 6" id="KW-1133">Transmembrane helix</keyword>
<keyword evidence="2 6" id="KW-0812">Transmembrane</keyword>
<evidence type="ECO:0000256" key="4">
    <source>
        <dbReference type="ARBA" id="ARBA00023136"/>
    </source>
</evidence>
<evidence type="ECO:0000256" key="5">
    <source>
        <dbReference type="NCBIfam" id="TIGR02228"/>
    </source>
</evidence>
<comment type="subcellular location">
    <subcellularLocation>
        <location evidence="1">Membrane</location>
    </subcellularLocation>
</comment>
<dbReference type="EC" id="3.4.21.89" evidence="5"/>
<dbReference type="RefSeq" id="WP_087358267.1">
    <property type="nucleotide sequence ID" value="NZ_NFLJ01000021.1"/>
</dbReference>
<dbReference type="NCBIfam" id="TIGR02228">
    <property type="entry name" value="sigpep_I_arch"/>
    <property type="match status" value="1"/>
</dbReference>
<keyword evidence="4 6" id="KW-0472">Membrane</keyword>
<evidence type="ECO:0000256" key="1">
    <source>
        <dbReference type="ARBA" id="ARBA00004370"/>
    </source>
</evidence>
<evidence type="ECO:0000256" key="2">
    <source>
        <dbReference type="ARBA" id="ARBA00022692"/>
    </source>
</evidence>
<feature type="transmembrane region" description="Helical" evidence="6">
    <location>
        <begin position="134"/>
        <end position="152"/>
    </location>
</feature>
<dbReference type="CDD" id="cd06530">
    <property type="entry name" value="S26_SPase_I"/>
    <property type="match status" value="1"/>
</dbReference>
<feature type="domain" description="Peptidase S26" evidence="7">
    <location>
        <begin position="14"/>
        <end position="77"/>
    </location>
</feature>
<dbReference type="PANTHER" id="PTHR10806">
    <property type="entry name" value="SIGNAL PEPTIDASE COMPLEX CATALYTIC SUBUNIT SEC11"/>
    <property type="match status" value="1"/>
</dbReference>
<evidence type="ECO:0000313" key="8">
    <source>
        <dbReference type="EMBL" id="OUQ34031.1"/>
    </source>
</evidence>
<dbReference type="PRINTS" id="PR00728">
    <property type="entry name" value="SIGNALPTASE"/>
</dbReference>
<dbReference type="SUPFAM" id="SSF51306">
    <property type="entry name" value="LexA/Signal peptidase"/>
    <property type="match status" value="1"/>
</dbReference>
<accession>A0A1Y4SYJ4</accession>
<dbReference type="GO" id="GO:0004252">
    <property type="term" value="F:serine-type endopeptidase activity"/>
    <property type="evidence" value="ECO:0007669"/>
    <property type="project" value="UniProtKB-UniRule"/>
</dbReference>
<reference evidence="8 9" key="1">
    <citation type="journal article" date="2018" name="BMC Genomics">
        <title>Whole genome sequencing and function prediction of 133 gut anaerobes isolated from chicken caecum in pure cultures.</title>
        <authorList>
            <person name="Medvecky M."/>
            <person name="Cejkova D."/>
            <person name="Polansky O."/>
            <person name="Karasova D."/>
            <person name="Kubasova T."/>
            <person name="Cizek A."/>
            <person name="Rychlik I."/>
        </authorList>
    </citation>
    <scope>NUCLEOTIDE SEQUENCE [LARGE SCALE GENOMIC DNA]</scope>
    <source>
        <strain evidence="8 9">An13</strain>
    </source>
</reference>
<name>A0A1Y4SYJ4_9FIRM</name>
<dbReference type="InterPro" id="IPR019533">
    <property type="entry name" value="Peptidase_S26"/>
</dbReference>
<dbReference type="PANTHER" id="PTHR10806:SF6">
    <property type="entry name" value="SIGNAL PEPTIDASE COMPLEX CATALYTIC SUBUNIT SEC11"/>
    <property type="match status" value="1"/>
</dbReference>
<sequence>MIERICKILMNIIIVVLVLVAGILFVPRLFGYENFAVISGSMEPNMPVGSIVYSHPEDFNNIKVDDVISFKVNSETMVTHRVVEINQDDQSFVTKGDANDVNDAEAVNYSQVIGVVHFCIPILGYIAMYLRTPLGIAAIFGIVFIILLLNFLPDLLKKDDK</sequence>
<proteinExistence type="predicted"/>